<protein>
    <submittedName>
        <fullName evidence="1">DNA phosphorothioation-dependent restriction protein DptF</fullName>
    </submittedName>
</protein>
<evidence type="ECO:0000313" key="2">
    <source>
        <dbReference type="Proteomes" id="UP001170717"/>
    </source>
</evidence>
<accession>A0AAW7Z2K0</accession>
<comment type="caution">
    <text evidence="1">The sequence shown here is derived from an EMBL/GenBank/DDBJ whole genome shotgun (WGS) entry which is preliminary data.</text>
</comment>
<sequence length="539" mass="61929">MKGNVSFIEALSILSKSSPFAVSTENSGQKSSLLNEIKEYLYIQSPVEEKVLSTISSLSTQNKKILFLCGSSGDGKSEILTRCKKTFDSRVRFHLDATHSFDPNENAIQTLDREIESYLLGDTPLVIGINTGMLANYAEEGANENVAQSIKAYLDRQSYSDEFIFINFEDFPKFLIGDNEYHAEFPEKFLKRITQQKDNILRQLYDRDKANKNDVDSKRLFANYELLSLPSVQAVIIDLLFKARLKKDQFLTARALLDFVFGLLAGPGYLFDNLFSGGDNELAEKIAEFDPANLRTKQIDRFILAFELKLTDSDFEDFREALMNIDINNVKKAHSYLRLFYALRYGNYANNYHAKFRSDFSESLIEKYIHCYKLHRDFNGDKAERELLKNFYNKTLIQAVRKHINRNAPYLSKNQYLTAEVNGYLLTSKLDIKPDYKSIQNDKPQSASYFNVHLKVKVNDSEVKIRPIPLNINLLGLLIEIVSGFRPNKHDKSSIVILDELVDDITKVANQSHDIQVVRGRKRFELRKVEDDDIEVSEV</sequence>
<dbReference type="Proteomes" id="UP001170717">
    <property type="component" value="Unassembled WGS sequence"/>
</dbReference>
<dbReference type="AlphaFoldDB" id="A0AAW7Z2K0"/>
<name>A0AAW7Z2K0_9ALTE</name>
<reference evidence="1" key="1">
    <citation type="submission" date="2023-07" db="EMBL/GenBank/DDBJ databases">
        <title>Genome content predicts the carbon catabolic preferences of heterotrophic bacteria.</title>
        <authorList>
            <person name="Gralka M."/>
        </authorList>
    </citation>
    <scope>NUCLEOTIDE SEQUENCE</scope>
    <source>
        <strain evidence="1">F2M12</strain>
    </source>
</reference>
<gene>
    <name evidence="1" type="primary">dptF</name>
    <name evidence="1" type="ORF">Q4527_09420</name>
</gene>
<dbReference type="EMBL" id="JAUOQI010000005">
    <property type="protein sequence ID" value="MDO6577614.1"/>
    <property type="molecule type" value="Genomic_DNA"/>
</dbReference>
<organism evidence="1 2">
    <name type="scientific">Alteromonas stellipolaris</name>
    <dbReference type="NCBI Taxonomy" id="233316"/>
    <lineage>
        <taxon>Bacteria</taxon>
        <taxon>Pseudomonadati</taxon>
        <taxon>Pseudomonadota</taxon>
        <taxon>Gammaproteobacteria</taxon>
        <taxon>Alteromonadales</taxon>
        <taxon>Alteromonadaceae</taxon>
        <taxon>Alteromonas/Salinimonas group</taxon>
        <taxon>Alteromonas</taxon>
    </lineage>
</organism>
<evidence type="ECO:0000313" key="1">
    <source>
        <dbReference type="EMBL" id="MDO6577614.1"/>
    </source>
</evidence>
<proteinExistence type="predicted"/>
<dbReference type="InterPro" id="IPR017647">
    <property type="entry name" value="Dnd_assoc_3"/>
</dbReference>
<dbReference type="RefSeq" id="WP_061996761.1">
    <property type="nucleotide sequence ID" value="NZ_CANLMS010000004.1"/>
</dbReference>
<dbReference type="NCBIfam" id="TIGR03238">
    <property type="entry name" value="dnd_assoc_3"/>
    <property type="match status" value="1"/>
</dbReference>